<dbReference type="Proteomes" id="UP001341281">
    <property type="component" value="Chromosome 03"/>
</dbReference>
<reference evidence="1 2" key="1">
    <citation type="submission" date="2024-02" db="EMBL/GenBank/DDBJ databases">
        <title>High-quality chromosome-scale genome assembly of Pensacola bahiagrass (Paspalum notatum Flugge var. saurae).</title>
        <authorList>
            <person name="Vega J.M."/>
            <person name="Podio M."/>
            <person name="Orjuela J."/>
            <person name="Siena L.A."/>
            <person name="Pessino S.C."/>
            <person name="Combes M.C."/>
            <person name="Mariac C."/>
            <person name="Albertini E."/>
            <person name="Pupilli F."/>
            <person name="Ortiz J.P.A."/>
            <person name="Leblanc O."/>
        </authorList>
    </citation>
    <scope>NUCLEOTIDE SEQUENCE [LARGE SCALE GENOMIC DNA]</scope>
    <source>
        <strain evidence="1">R1</strain>
        <tissue evidence="1">Leaf</tissue>
    </source>
</reference>
<accession>A0AAQ3SYV5</accession>
<dbReference type="PANTHER" id="PTHR23406">
    <property type="entry name" value="MALIC ENZYME-RELATED"/>
    <property type="match status" value="1"/>
</dbReference>
<dbReference type="InterPro" id="IPR046346">
    <property type="entry name" value="Aminoacid_DH-like_N_sf"/>
</dbReference>
<sequence length="95" mass="10965">MGDVVSSAIKIALMHKLRQYQVPLQHYMAMMDFQERNERLFYKLLIDNVEELLPAKGIPVGKLALYTAFGGVRPSTTKAPIEECRKKIGWWTQRV</sequence>
<evidence type="ECO:0000313" key="1">
    <source>
        <dbReference type="EMBL" id="WVZ62597.1"/>
    </source>
</evidence>
<dbReference type="GO" id="GO:0006108">
    <property type="term" value="P:malate metabolic process"/>
    <property type="evidence" value="ECO:0007669"/>
    <property type="project" value="TreeGrafter"/>
</dbReference>
<dbReference type="SUPFAM" id="SSF53223">
    <property type="entry name" value="Aminoacid dehydrogenase-like, N-terminal domain"/>
    <property type="match status" value="1"/>
</dbReference>
<proteinExistence type="predicted"/>
<dbReference type="Gene3D" id="1.20.1370.30">
    <property type="match status" value="1"/>
</dbReference>
<gene>
    <name evidence="1" type="ORF">U9M48_012331</name>
</gene>
<dbReference type="AlphaFoldDB" id="A0AAQ3SYV5"/>
<protein>
    <submittedName>
        <fullName evidence="1">Uncharacterized protein</fullName>
    </submittedName>
</protein>
<keyword evidence="2" id="KW-1185">Reference proteome</keyword>
<evidence type="ECO:0000313" key="2">
    <source>
        <dbReference type="Proteomes" id="UP001341281"/>
    </source>
</evidence>
<dbReference type="EMBL" id="CP144747">
    <property type="protein sequence ID" value="WVZ62597.1"/>
    <property type="molecule type" value="Genomic_DNA"/>
</dbReference>
<organism evidence="1 2">
    <name type="scientific">Paspalum notatum var. saurae</name>
    <dbReference type="NCBI Taxonomy" id="547442"/>
    <lineage>
        <taxon>Eukaryota</taxon>
        <taxon>Viridiplantae</taxon>
        <taxon>Streptophyta</taxon>
        <taxon>Embryophyta</taxon>
        <taxon>Tracheophyta</taxon>
        <taxon>Spermatophyta</taxon>
        <taxon>Magnoliopsida</taxon>
        <taxon>Liliopsida</taxon>
        <taxon>Poales</taxon>
        <taxon>Poaceae</taxon>
        <taxon>PACMAD clade</taxon>
        <taxon>Panicoideae</taxon>
        <taxon>Andropogonodae</taxon>
        <taxon>Paspaleae</taxon>
        <taxon>Paspalinae</taxon>
        <taxon>Paspalum</taxon>
    </lineage>
</organism>
<name>A0AAQ3SYV5_PASNO</name>
<dbReference type="PANTHER" id="PTHR23406:SF64">
    <property type="entry name" value="NADP-DEPENDENT MALIC ENZYME 3"/>
    <property type="match status" value="1"/>
</dbReference>
<dbReference type="GO" id="GO:0009507">
    <property type="term" value="C:chloroplast"/>
    <property type="evidence" value="ECO:0007669"/>
    <property type="project" value="TreeGrafter"/>
</dbReference>
<dbReference type="GO" id="GO:0004473">
    <property type="term" value="F:malate dehydrogenase (decarboxylating) (NADP+) activity"/>
    <property type="evidence" value="ECO:0007669"/>
    <property type="project" value="TreeGrafter"/>
</dbReference>